<keyword evidence="3" id="KW-1185">Reference proteome</keyword>
<proteinExistence type="predicted"/>
<evidence type="ECO:0000313" key="3">
    <source>
        <dbReference type="Proteomes" id="UP000503011"/>
    </source>
</evidence>
<sequence>MTHENHLEMIQSVISRISSQATTVKGWCVTIVAALLGYGASTAAPLTTVIAVYVVAVFAVLDGYYLSLERAYRVLYRDVVTGARSSLGLDVPRPGTRAILAALRSPAIVLLYGTSLVTTTCLMLYLTN</sequence>
<feature type="transmembrane region" description="Helical" evidence="1">
    <location>
        <begin position="46"/>
        <end position="67"/>
    </location>
</feature>
<keyword evidence="1" id="KW-1133">Transmembrane helix</keyword>
<keyword evidence="1" id="KW-0472">Membrane</keyword>
<dbReference type="AlphaFoldDB" id="A0A6F8YVQ2"/>
<keyword evidence="1" id="KW-0812">Transmembrane</keyword>
<feature type="transmembrane region" description="Helical" evidence="1">
    <location>
        <begin position="21"/>
        <end position="40"/>
    </location>
</feature>
<evidence type="ECO:0000256" key="1">
    <source>
        <dbReference type="SAM" id="Phobius"/>
    </source>
</evidence>
<name>A0A6F8YVQ2_9ACTN</name>
<reference evidence="2 3" key="1">
    <citation type="submission" date="2020-03" db="EMBL/GenBank/DDBJ databases">
        <title>Whole genome shotgun sequence of Phytohabitans suffuscus NBRC 105367.</title>
        <authorList>
            <person name="Komaki H."/>
            <person name="Tamura T."/>
        </authorList>
    </citation>
    <scope>NUCLEOTIDE SEQUENCE [LARGE SCALE GENOMIC DNA]</scope>
    <source>
        <strain evidence="2 3">NBRC 105367</strain>
    </source>
</reference>
<reference evidence="2 3" key="2">
    <citation type="submission" date="2020-03" db="EMBL/GenBank/DDBJ databases">
        <authorList>
            <person name="Ichikawa N."/>
            <person name="Kimura A."/>
            <person name="Kitahashi Y."/>
            <person name="Uohara A."/>
        </authorList>
    </citation>
    <scope>NUCLEOTIDE SEQUENCE [LARGE SCALE GENOMIC DNA]</scope>
    <source>
        <strain evidence="2 3">NBRC 105367</strain>
    </source>
</reference>
<protein>
    <submittedName>
        <fullName evidence="2">Uncharacterized protein</fullName>
    </submittedName>
</protein>
<organism evidence="2 3">
    <name type="scientific">Phytohabitans suffuscus</name>
    <dbReference type="NCBI Taxonomy" id="624315"/>
    <lineage>
        <taxon>Bacteria</taxon>
        <taxon>Bacillati</taxon>
        <taxon>Actinomycetota</taxon>
        <taxon>Actinomycetes</taxon>
        <taxon>Micromonosporales</taxon>
        <taxon>Micromonosporaceae</taxon>
    </lineage>
</organism>
<evidence type="ECO:0000313" key="2">
    <source>
        <dbReference type="EMBL" id="BCB90073.1"/>
    </source>
</evidence>
<dbReference type="KEGG" id="psuu:Psuf_073860"/>
<accession>A0A6F8YVQ2</accession>
<dbReference type="RefSeq" id="WP_173162206.1">
    <property type="nucleotide sequence ID" value="NZ_AP022871.1"/>
</dbReference>
<dbReference type="Proteomes" id="UP000503011">
    <property type="component" value="Chromosome"/>
</dbReference>
<dbReference type="EMBL" id="AP022871">
    <property type="protein sequence ID" value="BCB90073.1"/>
    <property type="molecule type" value="Genomic_DNA"/>
</dbReference>
<gene>
    <name evidence="2" type="ORF">Psuf_073860</name>
</gene>
<feature type="transmembrane region" description="Helical" evidence="1">
    <location>
        <begin position="107"/>
        <end position="126"/>
    </location>
</feature>